<feature type="domain" description="HTH cro/C1-type" evidence="1">
    <location>
        <begin position="18"/>
        <end position="72"/>
    </location>
</feature>
<evidence type="ECO:0000313" key="3">
    <source>
        <dbReference type="Proteomes" id="UP000190037"/>
    </source>
</evidence>
<dbReference type="SMART" id="SM00530">
    <property type="entry name" value="HTH_XRE"/>
    <property type="match status" value="1"/>
</dbReference>
<dbReference type="GO" id="GO:0003677">
    <property type="term" value="F:DNA binding"/>
    <property type="evidence" value="ECO:0007669"/>
    <property type="project" value="InterPro"/>
</dbReference>
<dbReference type="Proteomes" id="UP000190037">
    <property type="component" value="Unassembled WGS sequence"/>
</dbReference>
<dbReference type="STRING" id="159449.B4N89_14370"/>
<gene>
    <name evidence="2" type="ORF">B4N89_14370</name>
</gene>
<dbReference type="AlphaFoldDB" id="A0A1T3NYP7"/>
<evidence type="ECO:0000259" key="1">
    <source>
        <dbReference type="PROSITE" id="PS50943"/>
    </source>
</evidence>
<accession>A0A1T3NYP7</accession>
<dbReference type="PROSITE" id="PS50943">
    <property type="entry name" value="HTH_CROC1"/>
    <property type="match status" value="1"/>
</dbReference>
<dbReference type="SUPFAM" id="SSF47413">
    <property type="entry name" value="lambda repressor-like DNA-binding domains"/>
    <property type="match status" value="1"/>
</dbReference>
<organism evidence="2 3">
    <name type="scientific">Embleya scabrispora</name>
    <dbReference type="NCBI Taxonomy" id="159449"/>
    <lineage>
        <taxon>Bacteria</taxon>
        <taxon>Bacillati</taxon>
        <taxon>Actinomycetota</taxon>
        <taxon>Actinomycetes</taxon>
        <taxon>Kitasatosporales</taxon>
        <taxon>Streptomycetaceae</taxon>
        <taxon>Embleya</taxon>
    </lineage>
</organism>
<reference evidence="2 3" key="1">
    <citation type="submission" date="2017-03" db="EMBL/GenBank/DDBJ databases">
        <title>Draft genome sequence of Streptomyces scabrisporus NF3, endophyte isolated from Amphipterygium adstringens.</title>
        <authorList>
            <person name="Vazquez M."/>
            <person name="Ceapa C.D."/>
            <person name="Rodriguez Luna D."/>
            <person name="Sanchez Esquivel S."/>
        </authorList>
    </citation>
    <scope>NUCLEOTIDE SEQUENCE [LARGE SCALE GENOMIC DNA]</scope>
    <source>
        <strain evidence="2 3">NF3</strain>
    </source>
</reference>
<dbReference type="InterPro" id="IPR043917">
    <property type="entry name" value="DUF5753"/>
</dbReference>
<dbReference type="Gene3D" id="1.10.260.40">
    <property type="entry name" value="lambda repressor-like DNA-binding domains"/>
    <property type="match status" value="1"/>
</dbReference>
<comment type="caution">
    <text evidence="2">The sequence shown here is derived from an EMBL/GenBank/DDBJ whole genome shotgun (WGS) entry which is preliminary data.</text>
</comment>
<dbReference type="Pfam" id="PF13560">
    <property type="entry name" value="HTH_31"/>
    <property type="match status" value="1"/>
</dbReference>
<sequence length="288" mass="32288">MTVNRNPTVRQRRLARTLREIRLGAGRTIAHAAETLACAESKISRIEGGQSGIRLVDLRLLLDSYGVDDADVRSRLEELSKDSRQRGWWNRYAQDLNPMYADYIALEADASEFLSVQPFLIPGLLQTEGYTRAVVRAQMPEVTDDQVDTLTKIRQERRSVLTRPDPLTVWVVLSEWALGQEIGGREVMKEQLSYVIDMASEPNINLQVLPKTSEAHAALFGPFVILTFPDPAETDVVYVDGMVSTIYIEEPDEVVKYSALARRVVADAHPYKKSLALIKSAVIEMGSK</sequence>
<evidence type="ECO:0000313" key="2">
    <source>
        <dbReference type="EMBL" id="OPC81963.1"/>
    </source>
</evidence>
<dbReference type="InterPro" id="IPR010982">
    <property type="entry name" value="Lambda_DNA-bd_dom_sf"/>
</dbReference>
<proteinExistence type="predicted"/>
<dbReference type="Pfam" id="PF19054">
    <property type="entry name" value="DUF5753"/>
    <property type="match status" value="1"/>
</dbReference>
<protein>
    <submittedName>
        <fullName evidence="2">Transcriptional regulator</fullName>
    </submittedName>
</protein>
<dbReference type="InterPro" id="IPR001387">
    <property type="entry name" value="Cro/C1-type_HTH"/>
</dbReference>
<dbReference type="EMBL" id="MWQN01000001">
    <property type="protein sequence ID" value="OPC81963.1"/>
    <property type="molecule type" value="Genomic_DNA"/>
</dbReference>
<dbReference type="RefSeq" id="WP_078976236.1">
    <property type="nucleotide sequence ID" value="NZ_MWQN01000001.1"/>
</dbReference>
<dbReference type="OrthoDB" id="5172945at2"/>
<name>A0A1T3NYP7_9ACTN</name>
<keyword evidence="3" id="KW-1185">Reference proteome</keyword>